<evidence type="ECO:0000259" key="5">
    <source>
        <dbReference type="PROSITE" id="PS51716"/>
    </source>
</evidence>
<organism evidence="6 7">
    <name type="scientific">Cirrhinus molitorella</name>
    <name type="common">mud carp</name>
    <dbReference type="NCBI Taxonomy" id="172907"/>
    <lineage>
        <taxon>Eukaryota</taxon>
        <taxon>Metazoa</taxon>
        <taxon>Chordata</taxon>
        <taxon>Craniata</taxon>
        <taxon>Vertebrata</taxon>
        <taxon>Euteleostomi</taxon>
        <taxon>Actinopterygii</taxon>
        <taxon>Neopterygii</taxon>
        <taxon>Teleostei</taxon>
        <taxon>Ostariophysi</taxon>
        <taxon>Cypriniformes</taxon>
        <taxon>Cyprinidae</taxon>
        <taxon>Labeoninae</taxon>
        <taxon>Labeonini</taxon>
        <taxon>Cirrhinus</taxon>
    </lineage>
</organism>
<dbReference type="SUPFAM" id="SSF52540">
    <property type="entry name" value="P-loop containing nucleoside triphosphate hydrolases"/>
    <property type="match status" value="1"/>
</dbReference>
<keyword evidence="2" id="KW-0547">Nucleotide-binding</keyword>
<dbReference type="PANTHER" id="PTHR32341:SF10">
    <property type="entry name" value="INTERFERON-INDUCIBLE GTPASE 5"/>
    <property type="match status" value="1"/>
</dbReference>
<evidence type="ECO:0000256" key="2">
    <source>
        <dbReference type="ARBA" id="ARBA00022741"/>
    </source>
</evidence>
<sequence length="118" mass="12832">MSTQERALLEAVKESGESTLDRATAKAKATFDQLLNVVLHIAVTGRTGSGKSSFVNVIRGLRDDDEGAAPTGVTETTMERTMYEHPTMPNVKIWDLPGIGSPNFKANKYLKKVFCICG</sequence>
<gene>
    <name evidence="6" type="ORF">QQF64_000217</name>
</gene>
<keyword evidence="3" id="KW-0378">Hydrolase</keyword>
<evidence type="ECO:0000256" key="3">
    <source>
        <dbReference type="ARBA" id="ARBA00022801"/>
    </source>
</evidence>
<reference evidence="6 7" key="1">
    <citation type="submission" date="2023-09" db="EMBL/GenBank/DDBJ databases">
        <authorList>
            <person name="Wang M."/>
        </authorList>
    </citation>
    <scope>NUCLEOTIDE SEQUENCE [LARGE SCALE GENOMIC DNA]</scope>
    <source>
        <strain evidence="6">GT-2023</strain>
        <tissue evidence="6">Liver</tissue>
    </source>
</reference>
<dbReference type="InterPro" id="IPR027417">
    <property type="entry name" value="P-loop_NTPase"/>
</dbReference>
<dbReference type="InterPro" id="IPR007743">
    <property type="entry name" value="Immunity-related_GTPase-like"/>
</dbReference>
<dbReference type="PANTHER" id="PTHR32341">
    <property type="entry name" value="INTERFERON-INDUCIBLE GTPASE"/>
    <property type="match status" value="1"/>
</dbReference>
<comment type="caution">
    <text evidence="6">The sequence shown here is derived from an EMBL/GenBank/DDBJ whole genome shotgun (WGS) entry which is preliminary data.</text>
</comment>
<accession>A0ABR3NWJ0</accession>
<keyword evidence="7" id="KW-1185">Reference proteome</keyword>
<keyword evidence="4" id="KW-0342">GTP-binding</keyword>
<dbReference type="InterPro" id="IPR051515">
    <property type="entry name" value="IRG"/>
</dbReference>
<dbReference type="PROSITE" id="PS51716">
    <property type="entry name" value="G_IRG"/>
    <property type="match status" value="1"/>
</dbReference>
<comment type="similarity">
    <text evidence="1">Belongs to the TRAFAC class dynamin-like GTPase superfamily. IRG family.</text>
</comment>
<dbReference type="InterPro" id="IPR030385">
    <property type="entry name" value="G_IRG_dom"/>
</dbReference>
<evidence type="ECO:0000313" key="6">
    <source>
        <dbReference type="EMBL" id="KAL1281414.1"/>
    </source>
</evidence>
<evidence type="ECO:0000313" key="7">
    <source>
        <dbReference type="Proteomes" id="UP001558613"/>
    </source>
</evidence>
<dbReference type="Pfam" id="PF05049">
    <property type="entry name" value="IIGP"/>
    <property type="match status" value="1"/>
</dbReference>
<dbReference type="Proteomes" id="UP001558613">
    <property type="component" value="Unassembled WGS sequence"/>
</dbReference>
<feature type="domain" description="IRG-type G" evidence="5">
    <location>
        <begin position="37"/>
        <end position="118"/>
    </location>
</feature>
<protein>
    <recommendedName>
        <fullName evidence="5">IRG-type G domain-containing protein</fullName>
    </recommendedName>
</protein>
<proteinExistence type="inferred from homology"/>
<evidence type="ECO:0000256" key="4">
    <source>
        <dbReference type="ARBA" id="ARBA00023134"/>
    </source>
</evidence>
<name>A0ABR3NWJ0_9TELE</name>
<dbReference type="EMBL" id="JAYMGO010000001">
    <property type="protein sequence ID" value="KAL1281414.1"/>
    <property type="molecule type" value="Genomic_DNA"/>
</dbReference>
<dbReference type="Gene3D" id="3.40.50.300">
    <property type="entry name" value="P-loop containing nucleotide triphosphate hydrolases"/>
    <property type="match status" value="1"/>
</dbReference>
<evidence type="ECO:0000256" key="1">
    <source>
        <dbReference type="ARBA" id="ARBA00005429"/>
    </source>
</evidence>